<sequence>MSRLDEPHRRPTDQPEGAGPDAGYRETPTAAAPAPGRDDRVALIPPERSARYRTEWESLKAGFVDEPRAAVRGADELVGQVLDELQDLFRRQRSALESDLHDDQSSTEDLRLALSRYRSFFDRLLSL</sequence>
<dbReference type="AlphaFoldDB" id="A0A511D574"/>
<accession>A0A511D574</accession>
<gene>
    <name evidence="2" type="ORF">PA7_37860</name>
</gene>
<dbReference type="EMBL" id="BJVI01000051">
    <property type="protein sequence ID" value="GEL19949.1"/>
    <property type="molecule type" value="Genomic_DNA"/>
</dbReference>
<organism evidence="2 3">
    <name type="scientific">Pseudonocardia asaccharolytica DSM 44247 = NBRC 16224</name>
    <dbReference type="NCBI Taxonomy" id="1123024"/>
    <lineage>
        <taxon>Bacteria</taxon>
        <taxon>Bacillati</taxon>
        <taxon>Actinomycetota</taxon>
        <taxon>Actinomycetes</taxon>
        <taxon>Pseudonocardiales</taxon>
        <taxon>Pseudonocardiaceae</taxon>
        <taxon>Pseudonocardia</taxon>
    </lineage>
</organism>
<proteinExistence type="predicted"/>
<dbReference type="STRING" id="1123024.GCA_000423625_04636"/>
<dbReference type="OrthoDB" id="123178at2"/>
<dbReference type="Proteomes" id="UP000321328">
    <property type="component" value="Unassembled WGS sequence"/>
</dbReference>
<evidence type="ECO:0000313" key="2">
    <source>
        <dbReference type="EMBL" id="GEL19949.1"/>
    </source>
</evidence>
<feature type="compositionally biased region" description="Basic and acidic residues" evidence="1">
    <location>
        <begin position="1"/>
        <end position="13"/>
    </location>
</feature>
<feature type="region of interest" description="Disordered" evidence="1">
    <location>
        <begin position="1"/>
        <end position="42"/>
    </location>
</feature>
<comment type="caution">
    <text evidence="2">The sequence shown here is derived from an EMBL/GenBank/DDBJ whole genome shotgun (WGS) entry which is preliminary data.</text>
</comment>
<reference evidence="2 3" key="1">
    <citation type="submission" date="2019-07" db="EMBL/GenBank/DDBJ databases">
        <title>Whole genome shotgun sequence of Pseudonocardia asaccharolytica NBRC 16224.</title>
        <authorList>
            <person name="Hosoyama A."/>
            <person name="Uohara A."/>
            <person name="Ohji S."/>
            <person name="Ichikawa N."/>
        </authorList>
    </citation>
    <scope>NUCLEOTIDE SEQUENCE [LARGE SCALE GENOMIC DNA]</scope>
    <source>
        <strain evidence="2 3">NBRC 16224</strain>
    </source>
</reference>
<name>A0A511D574_9PSEU</name>
<keyword evidence="3" id="KW-1185">Reference proteome</keyword>
<evidence type="ECO:0000256" key="1">
    <source>
        <dbReference type="SAM" id="MobiDB-lite"/>
    </source>
</evidence>
<protein>
    <submittedName>
        <fullName evidence="2">Uncharacterized protein</fullName>
    </submittedName>
</protein>
<evidence type="ECO:0000313" key="3">
    <source>
        <dbReference type="Proteomes" id="UP000321328"/>
    </source>
</evidence>
<dbReference type="RefSeq" id="WP_051233450.1">
    <property type="nucleotide sequence ID" value="NZ_AUII01000039.1"/>
</dbReference>